<evidence type="ECO:0000256" key="1">
    <source>
        <dbReference type="ARBA" id="ARBA00010164"/>
    </source>
</evidence>
<evidence type="ECO:0000313" key="6">
    <source>
        <dbReference type="EMBL" id="SEA22221.1"/>
    </source>
</evidence>
<dbReference type="GO" id="GO:0004674">
    <property type="term" value="F:protein serine/threonine kinase activity"/>
    <property type="evidence" value="ECO:0007669"/>
    <property type="project" value="TreeGrafter"/>
</dbReference>
<gene>
    <name evidence="6" type="ORF">SAMN02745729_10216</name>
</gene>
<accession>A0A1H3ZFN2</accession>
<evidence type="ECO:0000313" key="7">
    <source>
        <dbReference type="Proteomes" id="UP000242469"/>
    </source>
</evidence>
<evidence type="ECO:0000259" key="5">
    <source>
        <dbReference type="Pfam" id="PF13657"/>
    </source>
</evidence>
<dbReference type="Pfam" id="PF13657">
    <property type="entry name" value="Couple_hipA"/>
    <property type="match status" value="1"/>
</dbReference>
<dbReference type="STRING" id="1122198.SAMN02745729_10216"/>
<evidence type="ECO:0000259" key="4">
    <source>
        <dbReference type="Pfam" id="PF07804"/>
    </source>
</evidence>
<dbReference type="RefSeq" id="WP_091822970.1">
    <property type="nucleotide sequence ID" value="NZ_FNRJ01000002.1"/>
</dbReference>
<keyword evidence="7" id="KW-1185">Reference proteome</keyword>
<dbReference type="InterPro" id="IPR052028">
    <property type="entry name" value="HipA_Ser/Thr_kinase"/>
</dbReference>
<protein>
    <submittedName>
        <fullName evidence="6">Serine/threonine-protein kinase HipA</fullName>
    </submittedName>
</protein>
<dbReference type="AlphaFoldDB" id="A0A1H3ZFN2"/>
<feature type="domain" description="HipA N-terminal subdomain 1" evidence="5">
    <location>
        <begin position="20"/>
        <end position="120"/>
    </location>
</feature>
<evidence type="ECO:0000256" key="3">
    <source>
        <dbReference type="ARBA" id="ARBA00022777"/>
    </source>
</evidence>
<dbReference type="PANTHER" id="PTHR37419">
    <property type="entry name" value="SERINE/THREONINE-PROTEIN KINASE TOXIN HIPA"/>
    <property type="match status" value="1"/>
</dbReference>
<dbReference type="EMBL" id="FNRJ01000002">
    <property type="protein sequence ID" value="SEA22221.1"/>
    <property type="molecule type" value="Genomic_DNA"/>
</dbReference>
<keyword evidence="3 6" id="KW-0418">Kinase</keyword>
<dbReference type="PANTHER" id="PTHR37419:SF8">
    <property type="entry name" value="TOXIN YJJJ"/>
    <property type="match status" value="1"/>
</dbReference>
<dbReference type="Proteomes" id="UP000242469">
    <property type="component" value="Unassembled WGS sequence"/>
</dbReference>
<reference evidence="7" key="1">
    <citation type="submission" date="2016-10" db="EMBL/GenBank/DDBJ databases">
        <authorList>
            <person name="Varghese N."/>
            <person name="Submissions S."/>
        </authorList>
    </citation>
    <scope>NUCLEOTIDE SEQUENCE [LARGE SCALE GENOMIC DNA]</scope>
    <source>
        <strain evidence="7">DSM 11526</strain>
    </source>
</reference>
<feature type="domain" description="HipA-like C-terminal" evidence="4">
    <location>
        <begin position="163"/>
        <end position="390"/>
    </location>
</feature>
<comment type="similarity">
    <text evidence="1">Belongs to the HipA Ser/Thr kinase family.</text>
</comment>
<dbReference type="InterPro" id="IPR012893">
    <property type="entry name" value="HipA-like_C"/>
</dbReference>
<organism evidence="6 7">
    <name type="scientific">Marinobacterium iners DSM 11526</name>
    <dbReference type="NCBI Taxonomy" id="1122198"/>
    <lineage>
        <taxon>Bacteria</taxon>
        <taxon>Pseudomonadati</taxon>
        <taxon>Pseudomonadota</taxon>
        <taxon>Gammaproteobacteria</taxon>
        <taxon>Oceanospirillales</taxon>
        <taxon>Oceanospirillaceae</taxon>
        <taxon>Marinobacterium</taxon>
    </lineage>
</organism>
<name>A0A1H3ZFN2_9GAMM</name>
<evidence type="ECO:0000256" key="2">
    <source>
        <dbReference type="ARBA" id="ARBA00022679"/>
    </source>
</evidence>
<dbReference type="GO" id="GO:0005829">
    <property type="term" value="C:cytosol"/>
    <property type="evidence" value="ECO:0007669"/>
    <property type="project" value="TreeGrafter"/>
</dbReference>
<dbReference type="InterPro" id="IPR017508">
    <property type="entry name" value="HipA_N1"/>
</dbReference>
<dbReference type="Pfam" id="PF07804">
    <property type="entry name" value="HipA_C"/>
    <property type="match status" value="1"/>
</dbReference>
<keyword evidence="2" id="KW-0808">Transferase</keyword>
<proteinExistence type="inferred from homology"/>
<sequence>MSFKPVQRLDITRTLSTGEQVAVGVLAQNRQGIFFQYDQGYLQQFGNLSPLTLRPTTELQRAPREPHGGLHGVFADALPDGWGLLLQDRLFRQHGILPAQVTPLDRLAFVGGSGIGALSFAPVSDYCPAADDTVNLHTLGLEAQALYDGQTEEVLTALAAAGSSGGARPKAQVYAQPGDLSRCSTLAKAGDEAWLVKFSSSNLPLGHEEGICEAIFLSLAKRAQLEPPEWSLVPAAQSSGADVWLAIKRFDWLPNATVAAGRVHMHSACGLLDADFRMPSLDYEDLIKASRHLCKSPAVGRLQFRRALFNLFACNQDDHSKNWAFLQADNGDWSAAPFYDVTFSPHPFGEHATAFVGYGKAPTVEAVQALARRAGFASWNDARECIVELVGVLSEFEAVAREHGLSRSTARLISEQLHSVKEANMHLVGS</sequence>
<dbReference type="OrthoDB" id="9805913at2"/>